<feature type="non-terminal residue" evidence="1">
    <location>
        <position position="1"/>
    </location>
</feature>
<sequence length="67" mass="7807">YTDNNQVVGISKTQFEDSARNLVSIYILLNKKIRDKRNDDDYSIVNLTEKTVIRLDLGRRDLYATVD</sequence>
<dbReference type="AlphaFoldDB" id="A0A9W4XA50"/>
<feature type="non-terminal residue" evidence="1">
    <location>
        <position position="67"/>
    </location>
</feature>
<comment type="caution">
    <text evidence="1">The sequence shown here is derived from an EMBL/GenBank/DDBJ whole genome shotgun (WGS) entry which is preliminary data.</text>
</comment>
<keyword evidence="2" id="KW-1185">Reference proteome</keyword>
<reference evidence="1" key="1">
    <citation type="submission" date="2022-08" db="EMBL/GenBank/DDBJ databases">
        <authorList>
            <person name="Kallberg Y."/>
            <person name="Tangrot J."/>
            <person name="Rosling A."/>
        </authorList>
    </citation>
    <scope>NUCLEOTIDE SEQUENCE</scope>
    <source>
        <strain evidence="1">Wild A</strain>
    </source>
</reference>
<dbReference type="EMBL" id="CAMKVN010015684">
    <property type="protein sequence ID" value="CAI2197148.1"/>
    <property type="molecule type" value="Genomic_DNA"/>
</dbReference>
<dbReference type="Proteomes" id="UP001153678">
    <property type="component" value="Unassembled WGS sequence"/>
</dbReference>
<gene>
    <name evidence="1" type="ORF">FWILDA_LOCUS17932</name>
</gene>
<accession>A0A9W4XA50</accession>
<evidence type="ECO:0000313" key="1">
    <source>
        <dbReference type="EMBL" id="CAI2197148.1"/>
    </source>
</evidence>
<proteinExistence type="predicted"/>
<name>A0A9W4XA50_9GLOM</name>
<protein>
    <submittedName>
        <fullName evidence="1">8503_t:CDS:1</fullName>
    </submittedName>
</protein>
<evidence type="ECO:0000313" key="2">
    <source>
        <dbReference type="Proteomes" id="UP001153678"/>
    </source>
</evidence>
<organism evidence="1 2">
    <name type="scientific">Funneliformis geosporum</name>
    <dbReference type="NCBI Taxonomy" id="1117311"/>
    <lineage>
        <taxon>Eukaryota</taxon>
        <taxon>Fungi</taxon>
        <taxon>Fungi incertae sedis</taxon>
        <taxon>Mucoromycota</taxon>
        <taxon>Glomeromycotina</taxon>
        <taxon>Glomeromycetes</taxon>
        <taxon>Glomerales</taxon>
        <taxon>Glomeraceae</taxon>
        <taxon>Funneliformis</taxon>
    </lineage>
</organism>